<accession>L7JWG3</accession>
<sequence length="64" mass="7467">VLGEMLNCRLNKFFQKRFKMVEHKDLESTTDMNNMKVQSFITVLPQKYVIKASKAAFVARNSKI</sequence>
<proteinExistence type="predicted"/>
<keyword evidence="2" id="KW-1185">Reference proteome</keyword>
<protein>
    <submittedName>
        <fullName evidence="1">Uncharacterized protein</fullName>
    </submittedName>
</protein>
<dbReference type="VEuPathDB" id="MicrosporidiaDB:THOM_1689"/>
<gene>
    <name evidence="1" type="ORF">THOM_1689</name>
</gene>
<dbReference type="EMBL" id="JH993966">
    <property type="protein sequence ID" value="ELQ75391.1"/>
    <property type="molecule type" value="Genomic_DNA"/>
</dbReference>
<evidence type="ECO:0000313" key="1">
    <source>
        <dbReference type="EMBL" id="ELQ75391.1"/>
    </source>
</evidence>
<dbReference type="HOGENOM" id="CLU_2874103_0_0_1"/>
<feature type="non-terminal residue" evidence="1">
    <location>
        <position position="1"/>
    </location>
</feature>
<dbReference type="Proteomes" id="UP000011185">
    <property type="component" value="Unassembled WGS sequence"/>
</dbReference>
<dbReference type="AlphaFoldDB" id="L7JWG3"/>
<organism evidence="1 2">
    <name type="scientific">Trachipleistophora hominis</name>
    <name type="common">Microsporidian parasite</name>
    <dbReference type="NCBI Taxonomy" id="72359"/>
    <lineage>
        <taxon>Eukaryota</taxon>
        <taxon>Fungi</taxon>
        <taxon>Fungi incertae sedis</taxon>
        <taxon>Microsporidia</taxon>
        <taxon>Pleistophoridae</taxon>
        <taxon>Trachipleistophora</taxon>
    </lineage>
</organism>
<evidence type="ECO:0000313" key="2">
    <source>
        <dbReference type="Proteomes" id="UP000011185"/>
    </source>
</evidence>
<dbReference type="InParanoid" id="L7JWG3"/>
<reference evidence="1 2" key="1">
    <citation type="journal article" date="2012" name="PLoS Pathog.">
        <title>The genome of the obligate intracellular parasite Trachipleistophora hominis: new insights into microsporidian genome dynamics and reductive evolution.</title>
        <authorList>
            <person name="Heinz E."/>
            <person name="Williams T.A."/>
            <person name="Nakjang S."/>
            <person name="Noel C.J."/>
            <person name="Swan D.C."/>
            <person name="Goldberg A.V."/>
            <person name="Harris S.R."/>
            <person name="Weinmaier T."/>
            <person name="Markert S."/>
            <person name="Becher D."/>
            <person name="Bernhardt J."/>
            <person name="Dagan T."/>
            <person name="Hacker C."/>
            <person name="Lucocq J.M."/>
            <person name="Schweder T."/>
            <person name="Rattei T."/>
            <person name="Hall N."/>
            <person name="Hirt R.P."/>
            <person name="Embley T.M."/>
        </authorList>
    </citation>
    <scope>NUCLEOTIDE SEQUENCE [LARGE SCALE GENOMIC DNA]</scope>
</reference>
<name>L7JWG3_TRAHO</name>